<dbReference type="GO" id="GO:0004386">
    <property type="term" value="F:helicase activity"/>
    <property type="evidence" value="ECO:0007669"/>
    <property type="project" value="UniProtKB-KW"/>
</dbReference>
<dbReference type="PROSITE" id="PS50089">
    <property type="entry name" value="ZF_RING_2"/>
    <property type="match status" value="1"/>
</dbReference>
<feature type="compositionally biased region" description="Basic residues" evidence="10">
    <location>
        <begin position="168"/>
        <end position="184"/>
    </location>
</feature>
<organism evidence="14 15">
    <name type="scientific">Thermothielavioides terrestris (strain ATCC 38088 / NRRL 8126)</name>
    <name type="common">Thielavia terrestris</name>
    <dbReference type="NCBI Taxonomy" id="578455"/>
    <lineage>
        <taxon>Eukaryota</taxon>
        <taxon>Fungi</taxon>
        <taxon>Dikarya</taxon>
        <taxon>Ascomycota</taxon>
        <taxon>Pezizomycotina</taxon>
        <taxon>Sordariomycetes</taxon>
        <taxon>Sordariomycetidae</taxon>
        <taxon>Sordariales</taxon>
        <taxon>Chaetomiaceae</taxon>
        <taxon>Thermothielavioides</taxon>
        <taxon>Thermothielavioides terrestris</taxon>
    </lineage>
</organism>
<evidence type="ECO:0000313" key="15">
    <source>
        <dbReference type="Proteomes" id="UP000008181"/>
    </source>
</evidence>
<dbReference type="CDD" id="cd18008">
    <property type="entry name" value="DEXDc_SHPRH-like"/>
    <property type="match status" value="1"/>
</dbReference>
<dbReference type="InterPro" id="IPR013083">
    <property type="entry name" value="Znf_RING/FYVE/PHD"/>
</dbReference>
<feature type="compositionally biased region" description="Acidic residues" evidence="10">
    <location>
        <begin position="39"/>
        <end position="58"/>
    </location>
</feature>
<dbReference type="InterPro" id="IPR049730">
    <property type="entry name" value="SNF2/RAD54-like_C"/>
</dbReference>
<dbReference type="Gene3D" id="3.40.50.10810">
    <property type="entry name" value="Tandem AAA-ATPase domain"/>
    <property type="match status" value="1"/>
</dbReference>
<keyword evidence="5" id="KW-0378">Hydrolase</keyword>
<dbReference type="PANTHER" id="PTHR45626">
    <property type="entry name" value="TRANSCRIPTION TERMINATION FACTOR 2-RELATED"/>
    <property type="match status" value="1"/>
</dbReference>
<feature type="compositionally biased region" description="Basic and acidic residues" evidence="10">
    <location>
        <begin position="795"/>
        <end position="805"/>
    </location>
</feature>
<dbReference type="InterPro" id="IPR001841">
    <property type="entry name" value="Znf_RING"/>
</dbReference>
<evidence type="ECO:0000256" key="10">
    <source>
        <dbReference type="SAM" id="MobiDB-lite"/>
    </source>
</evidence>
<feature type="domain" description="Helicase C-terminal" evidence="13">
    <location>
        <begin position="858"/>
        <end position="1014"/>
    </location>
</feature>
<dbReference type="InterPro" id="IPR050628">
    <property type="entry name" value="SNF2_RAD54_helicase_TF"/>
</dbReference>
<dbReference type="SUPFAM" id="SSF52540">
    <property type="entry name" value="P-loop containing nucleoside triphosphate hydrolases"/>
    <property type="match status" value="2"/>
</dbReference>
<evidence type="ECO:0000256" key="7">
    <source>
        <dbReference type="ARBA" id="ARBA00022833"/>
    </source>
</evidence>
<feature type="compositionally biased region" description="Basic and acidic residues" evidence="10">
    <location>
        <begin position="92"/>
        <end position="101"/>
    </location>
</feature>
<keyword evidence="7" id="KW-0862">Zinc</keyword>
<evidence type="ECO:0008006" key="16">
    <source>
        <dbReference type="Google" id="ProtNLM"/>
    </source>
</evidence>
<dbReference type="SMART" id="SM00490">
    <property type="entry name" value="HELICc"/>
    <property type="match status" value="1"/>
</dbReference>
<feature type="region of interest" description="Disordered" evidence="10">
    <location>
        <begin position="128"/>
        <end position="212"/>
    </location>
</feature>
<feature type="region of interest" description="Disordered" evidence="10">
    <location>
        <begin position="312"/>
        <end position="340"/>
    </location>
</feature>
<protein>
    <recommendedName>
        <fullName evidence="16">RING-type domain-containing protein</fullName>
    </recommendedName>
</protein>
<dbReference type="OrthoDB" id="448448at2759"/>
<dbReference type="GO" id="GO:0005634">
    <property type="term" value="C:nucleus"/>
    <property type="evidence" value="ECO:0007669"/>
    <property type="project" value="TreeGrafter"/>
</dbReference>
<feature type="domain" description="RING-type" evidence="11">
    <location>
        <begin position="737"/>
        <end position="775"/>
    </location>
</feature>
<dbReference type="InterPro" id="IPR027417">
    <property type="entry name" value="P-loop_NTPase"/>
</dbReference>
<dbReference type="PANTHER" id="PTHR45626:SF17">
    <property type="entry name" value="HELICASE-LIKE TRANSCRIPTION FACTOR"/>
    <property type="match status" value="1"/>
</dbReference>
<dbReference type="SUPFAM" id="SSF57850">
    <property type="entry name" value="RING/U-box"/>
    <property type="match status" value="1"/>
</dbReference>
<dbReference type="Proteomes" id="UP000008181">
    <property type="component" value="Chromosome 5"/>
</dbReference>
<comment type="similarity">
    <text evidence="1">Belongs to the SNF2/RAD54 helicase family.</text>
</comment>
<proteinExistence type="inferred from homology"/>
<evidence type="ECO:0000256" key="1">
    <source>
        <dbReference type="ARBA" id="ARBA00007025"/>
    </source>
</evidence>
<evidence type="ECO:0000256" key="3">
    <source>
        <dbReference type="ARBA" id="ARBA00022741"/>
    </source>
</evidence>
<dbReference type="PROSITE" id="PS51194">
    <property type="entry name" value="HELICASE_CTER"/>
    <property type="match status" value="1"/>
</dbReference>
<accession>G2RD35</accession>
<feature type="compositionally biased region" description="Basic and acidic residues" evidence="10">
    <location>
        <begin position="59"/>
        <end position="85"/>
    </location>
</feature>
<evidence type="ECO:0000259" key="13">
    <source>
        <dbReference type="PROSITE" id="PS51194"/>
    </source>
</evidence>
<dbReference type="CDD" id="cd18793">
    <property type="entry name" value="SF2_C_SNF"/>
    <property type="match status" value="1"/>
</dbReference>
<keyword evidence="6" id="KW-0347">Helicase</keyword>
<dbReference type="InterPro" id="IPR000330">
    <property type="entry name" value="SNF2_N"/>
</dbReference>
<keyword evidence="2" id="KW-0479">Metal-binding</keyword>
<dbReference type="PROSITE" id="PS00518">
    <property type="entry name" value="ZF_RING_1"/>
    <property type="match status" value="1"/>
</dbReference>
<dbReference type="SMART" id="SM00487">
    <property type="entry name" value="DEXDc"/>
    <property type="match status" value="1"/>
</dbReference>
<evidence type="ECO:0000256" key="6">
    <source>
        <dbReference type="ARBA" id="ARBA00022806"/>
    </source>
</evidence>
<dbReference type="PROSITE" id="PS51192">
    <property type="entry name" value="HELICASE_ATP_BIND_1"/>
    <property type="match status" value="1"/>
</dbReference>
<dbReference type="STRING" id="578455.G2RD35"/>
<dbReference type="SMART" id="SM00184">
    <property type="entry name" value="RING"/>
    <property type="match status" value="1"/>
</dbReference>
<feature type="non-terminal residue" evidence="14">
    <location>
        <position position="1"/>
    </location>
</feature>
<dbReference type="Pfam" id="PF00271">
    <property type="entry name" value="Helicase_C"/>
    <property type="match status" value="1"/>
</dbReference>
<feature type="domain" description="Helicase ATP-binding" evidence="12">
    <location>
        <begin position="447"/>
        <end position="640"/>
    </location>
</feature>
<dbReference type="GO" id="GO:0016787">
    <property type="term" value="F:hydrolase activity"/>
    <property type="evidence" value="ECO:0007669"/>
    <property type="project" value="UniProtKB-KW"/>
</dbReference>
<feature type="region of interest" description="Disordered" evidence="10">
    <location>
        <begin position="273"/>
        <end position="294"/>
    </location>
</feature>
<evidence type="ECO:0000313" key="14">
    <source>
        <dbReference type="EMBL" id="AEO70728.1"/>
    </source>
</evidence>
<feature type="compositionally biased region" description="Basic and acidic residues" evidence="10">
    <location>
        <begin position="17"/>
        <end position="38"/>
    </location>
</feature>
<evidence type="ECO:0000256" key="5">
    <source>
        <dbReference type="ARBA" id="ARBA00022801"/>
    </source>
</evidence>
<dbReference type="InterPro" id="IPR018957">
    <property type="entry name" value="Znf_C3HC4_RING-type"/>
</dbReference>
<sequence>DAVSDDASGEALFVDQDQIKVEDESQHEGDDELSQEHDSETDDGGESESEESEGGEDGSDGRSRTRSDAGRDVESDGRRNPPDDARSDDDDCRMVESHDIPAETMAKFANYQPRPRDIPDIICTGSVRIKAEPQDDDIVSLVSESHEKEADPDFVVSEDAILSDGERPRKRRRPAPSRRGRQKKGPAGTERPGLGNRGENISSLGDGDWHEPPEDELVRLYIRLDELNDLKAQGSLTFADKVALAKTSARIAAIERMAEQQGPGLDLAGAGASEPTQLQPGVAKANKPRRQPARNAKEYWEREYAEKGSGLRNVLDTPHNRKRPVGQAQKRGATKQDKARESKLMRMLKDTNPIMARAAQGAVAMPGPIQATNRVDQLKAMKDFLFKISSNPNPRSRPVDLKILNDAARSFGFRQARAVNGQWKLPGMKTLLHNHQLVGVSWMLRQEFSPHGPYGGILGDQMGLGKTVQMLAAMSANRPSEEDVRAGRHQTLIVAPAIAIDQWKREILTHCEESFISKIHHFKQSQKLEEWMWKSADVILASYQEVARAYPSEKELRCLAGRKLDGEEWAKEFDALLGELFGTEFFRVVLDEGHAIRNPNTRTAQACINLTSKYRWILSGTPLHNSAGVAHKKMSTYLAYLTRLRQAVAHPLLLEGVLKDNFTLEDFTYLRKQLAAIGGKTPMHRQVQHWVNMEYEGRTEADGLGPTFGKSRFGFEFDMNEELAELEAGTTIQDVLCRACYEPPVDPQITECGHAFCKECITEALKVRPACPTCRAAIYGAVDLQEPECASGEALSDREAADGKSARKTRKKRKKERQVGDDERWVQPKMKDRSKWIEQYDKSFPNKGLVASAKTIAVKNQILIWQREAPDDKIIVFVNWAKLACILGRMLYEEGIPFLYYFGDLSTDDKSGAIADFQYKPDIKVLISSLRCGGFALNLAFANRVISVDQWWNTAMETQAFGRVHRIGQRKETHFVKVVVKDSIDQALLSMQESKDREIARALQEDPGHKTALTMEEIARLFGIGEDKEDGEEEEGEEEGAQ</sequence>
<evidence type="ECO:0000259" key="12">
    <source>
        <dbReference type="PROSITE" id="PS51192"/>
    </source>
</evidence>
<name>G2RD35_THETT</name>
<dbReference type="GO" id="GO:0008270">
    <property type="term" value="F:zinc ion binding"/>
    <property type="evidence" value="ECO:0007669"/>
    <property type="project" value="UniProtKB-KW"/>
</dbReference>
<dbReference type="Pfam" id="PF00097">
    <property type="entry name" value="zf-C3HC4"/>
    <property type="match status" value="1"/>
</dbReference>
<evidence type="ECO:0000256" key="4">
    <source>
        <dbReference type="ARBA" id="ARBA00022771"/>
    </source>
</evidence>
<dbReference type="Gene3D" id="3.30.40.10">
    <property type="entry name" value="Zinc/RING finger domain, C3HC4 (zinc finger)"/>
    <property type="match status" value="1"/>
</dbReference>
<feature type="compositionally biased region" description="Basic residues" evidence="10">
    <location>
        <begin position="806"/>
        <end position="816"/>
    </location>
</feature>
<reference evidence="14 15" key="1">
    <citation type="journal article" date="2011" name="Nat. Biotechnol.">
        <title>Comparative genomic analysis of the thermophilic biomass-degrading fungi Myceliophthora thermophila and Thielavia terrestris.</title>
        <authorList>
            <person name="Berka R.M."/>
            <person name="Grigoriev I.V."/>
            <person name="Otillar R."/>
            <person name="Salamov A."/>
            <person name="Grimwood J."/>
            <person name="Reid I."/>
            <person name="Ishmael N."/>
            <person name="John T."/>
            <person name="Darmond C."/>
            <person name="Moisan M.-C."/>
            <person name="Henrissat B."/>
            <person name="Coutinho P.M."/>
            <person name="Lombard V."/>
            <person name="Natvig D.O."/>
            <person name="Lindquist E."/>
            <person name="Schmutz J."/>
            <person name="Lucas S."/>
            <person name="Harris P."/>
            <person name="Powlowski J."/>
            <person name="Bellemare A."/>
            <person name="Taylor D."/>
            <person name="Butler G."/>
            <person name="de Vries R.P."/>
            <person name="Allijn I.E."/>
            <person name="van den Brink J."/>
            <person name="Ushinsky S."/>
            <person name="Storms R."/>
            <person name="Powell A.J."/>
            <person name="Paulsen I.T."/>
            <person name="Elbourne L.D.H."/>
            <person name="Baker S.E."/>
            <person name="Magnuson J."/>
            <person name="LaBoissiere S."/>
            <person name="Clutterbuck A.J."/>
            <person name="Martinez D."/>
            <person name="Wogulis M."/>
            <person name="de Leon A.L."/>
            <person name="Rey M.W."/>
            <person name="Tsang A."/>
        </authorList>
    </citation>
    <scope>NUCLEOTIDE SEQUENCE [LARGE SCALE GENOMIC DNA]</scope>
    <source>
        <strain evidence="15">ATCC 38088 / NRRL 8126</strain>
    </source>
</reference>
<dbReference type="GO" id="GO:0008094">
    <property type="term" value="F:ATP-dependent activity, acting on DNA"/>
    <property type="evidence" value="ECO:0007669"/>
    <property type="project" value="TreeGrafter"/>
</dbReference>
<dbReference type="KEGG" id="ttt:THITE_2024021"/>
<dbReference type="eggNOG" id="KOG1001">
    <property type="taxonomic scope" value="Eukaryota"/>
</dbReference>
<dbReference type="HOGENOM" id="CLU_292515_0_0_1"/>
<keyword evidence="8" id="KW-0067">ATP-binding</keyword>
<keyword evidence="4 9" id="KW-0863">Zinc-finger</keyword>
<evidence type="ECO:0000259" key="11">
    <source>
        <dbReference type="PROSITE" id="PS50089"/>
    </source>
</evidence>
<feature type="non-terminal residue" evidence="14">
    <location>
        <position position="1042"/>
    </location>
</feature>
<feature type="region of interest" description="Disordered" evidence="10">
    <location>
        <begin position="793"/>
        <end position="824"/>
    </location>
</feature>
<dbReference type="EMBL" id="CP003013">
    <property type="protein sequence ID" value="AEO70728.1"/>
    <property type="molecule type" value="Genomic_DNA"/>
</dbReference>
<dbReference type="InterPro" id="IPR017907">
    <property type="entry name" value="Znf_RING_CS"/>
</dbReference>
<gene>
    <name evidence="14" type="ORF">THITE_2024021</name>
</gene>
<dbReference type="InterPro" id="IPR001650">
    <property type="entry name" value="Helicase_C-like"/>
</dbReference>
<dbReference type="RefSeq" id="XP_003657064.1">
    <property type="nucleotide sequence ID" value="XM_003657016.1"/>
</dbReference>
<feature type="region of interest" description="Disordered" evidence="10">
    <location>
        <begin position="1"/>
        <end position="116"/>
    </location>
</feature>
<dbReference type="InterPro" id="IPR038718">
    <property type="entry name" value="SNF2-like_sf"/>
</dbReference>
<dbReference type="CDD" id="cd16449">
    <property type="entry name" value="RING-HC"/>
    <property type="match status" value="1"/>
</dbReference>
<dbReference type="GeneID" id="11519415"/>
<dbReference type="GO" id="GO:0006281">
    <property type="term" value="P:DNA repair"/>
    <property type="evidence" value="ECO:0007669"/>
    <property type="project" value="TreeGrafter"/>
</dbReference>
<dbReference type="GO" id="GO:0005524">
    <property type="term" value="F:ATP binding"/>
    <property type="evidence" value="ECO:0007669"/>
    <property type="project" value="UniProtKB-KW"/>
</dbReference>
<dbReference type="Pfam" id="PF00176">
    <property type="entry name" value="SNF2-rel_dom"/>
    <property type="match status" value="1"/>
</dbReference>
<evidence type="ECO:0000256" key="2">
    <source>
        <dbReference type="ARBA" id="ARBA00022723"/>
    </source>
</evidence>
<dbReference type="Gene3D" id="3.40.50.300">
    <property type="entry name" value="P-loop containing nucleotide triphosphate hydrolases"/>
    <property type="match status" value="1"/>
</dbReference>
<keyword evidence="3" id="KW-0547">Nucleotide-binding</keyword>
<dbReference type="AlphaFoldDB" id="G2RD35"/>
<evidence type="ECO:0000256" key="8">
    <source>
        <dbReference type="ARBA" id="ARBA00022840"/>
    </source>
</evidence>
<evidence type="ECO:0000256" key="9">
    <source>
        <dbReference type="PROSITE-ProRule" id="PRU00175"/>
    </source>
</evidence>
<dbReference type="InterPro" id="IPR014001">
    <property type="entry name" value="Helicase_ATP-bd"/>
</dbReference>
<keyword evidence="15" id="KW-1185">Reference proteome</keyword>